<evidence type="ECO:0000313" key="2">
    <source>
        <dbReference type="EMBL" id="AZN62940.1"/>
    </source>
</evidence>
<dbReference type="EMBL" id="CP022298">
    <property type="protein sequence ID" value="AZN62940.1"/>
    <property type="molecule type" value="Genomic_DNA"/>
</dbReference>
<proteinExistence type="predicted"/>
<dbReference type="AlphaFoldDB" id="A0A3Q8XBW1"/>
<keyword evidence="1" id="KW-0812">Transmembrane</keyword>
<accession>A0A3Q8XBW1</accession>
<evidence type="ECO:0000256" key="1">
    <source>
        <dbReference type="SAM" id="Phobius"/>
    </source>
</evidence>
<evidence type="ECO:0000313" key="3">
    <source>
        <dbReference type="Proteomes" id="UP000276980"/>
    </source>
</evidence>
<sequence>MKELKSEAPGWIGLGFGFIGYTMLMFFLLSERTNGIHYFENLALFNKNIMYLMSFLLVTMSIGKKRLFTDEKGNSPLWIDVYVAPFIFFLIGILFPAMFFVLITK</sequence>
<keyword evidence="1" id="KW-1133">Transmembrane helix</keyword>
<name>A0A3Q8XBW1_ACIJO</name>
<dbReference type="Proteomes" id="UP000276980">
    <property type="component" value="Chromosome"/>
</dbReference>
<feature type="transmembrane region" description="Helical" evidence="1">
    <location>
        <begin position="42"/>
        <end position="62"/>
    </location>
</feature>
<feature type="transmembrane region" description="Helical" evidence="1">
    <location>
        <begin position="12"/>
        <end position="30"/>
    </location>
</feature>
<gene>
    <name evidence="2" type="ORF">CFH90_02335</name>
</gene>
<organism evidence="2 3">
    <name type="scientific">Acinetobacter johnsonii</name>
    <dbReference type="NCBI Taxonomy" id="40214"/>
    <lineage>
        <taxon>Bacteria</taxon>
        <taxon>Pseudomonadati</taxon>
        <taxon>Pseudomonadota</taxon>
        <taxon>Gammaproteobacteria</taxon>
        <taxon>Moraxellales</taxon>
        <taxon>Moraxellaceae</taxon>
        <taxon>Acinetobacter</taxon>
    </lineage>
</organism>
<dbReference type="RefSeq" id="WP_126035180.1">
    <property type="nucleotide sequence ID" value="NZ_CP022298.1"/>
</dbReference>
<keyword evidence="1" id="KW-0472">Membrane</keyword>
<feature type="transmembrane region" description="Helical" evidence="1">
    <location>
        <begin position="82"/>
        <end position="103"/>
    </location>
</feature>
<reference evidence="2 3" key="1">
    <citation type="submission" date="2017-06" db="EMBL/GenBank/DDBJ databases">
        <title>Complete Genome Sequence of the Carbazole-Degrading Bacterium Acinetobacter johnsonii IC001.</title>
        <authorList>
            <person name="Vejarano F."/>
            <person name="Suzuki-Minakuchi C."/>
            <person name="Ohtsubo Y."/>
            <person name="Tsuda M."/>
            <person name="Okada K."/>
            <person name="Nojiri H."/>
        </authorList>
    </citation>
    <scope>NUCLEOTIDE SEQUENCE [LARGE SCALE GENOMIC DNA]</scope>
    <source>
        <strain evidence="2 3">IC001</strain>
    </source>
</reference>
<protein>
    <submittedName>
        <fullName evidence="2">Uncharacterized protein</fullName>
    </submittedName>
</protein>